<evidence type="ECO:0000313" key="4">
    <source>
        <dbReference type="Proteomes" id="UP001152799"/>
    </source>
</evidence>
<dbReference type="EMBL" id="OU892286">
    <property type="protein sequence ID" value="CAG9761242.1"/>
    <property type="molecule type" value="Genomic_DNA"/>
</dbReference>
<proteinExistence type="predicted"/>
<dbReference type="Proteomes" id="UP001152799">
    <property type="component" value="Chromosome 10"/>
</dbReference>
<name>A0A9N9MIX6_9CUCU</name>
<feature type="region of interest" description="Disordered" evidence="1">
    <location>
        <begin position="120"/>
        <end position="165"/>
    </location>
</feature>
<dbReference type="AlphaFoldDB" id="A0A9N9MIX6"/>
<dbReference type="PANTHER" id="PTHR21505">
    <property type="entry name" value="MADF DOMAIN-CONTAINING PROTEIN-RELATED"/>
    <property type="match status" value="1"/>
</dbReference>
<reference evidence="3" key="1">
    <citation type="submission" date="2022-01" db="EMBL/GenBank/DDBJ databases">
        <authorList>
            <person name="King R."/>
        </authorList>
    </citation>
    <scope>NUCLEOTIDE SEQUENCE</scope>
</reference>
<evidence type="ECO:0000313" key="3">
    <source>
        <dbReference type="EMBL" id="CAG9761242.1"/>
    </source>
</evidence>
<dbReference type="Pfam" id="PF10545">
    <property type="entry name" value="MADF_DNA_bdg"/>
    <property type="match status" value="1"/>
</dbReference>
<evidence type="ECO:0000256" key="1">
    <source>
        <dbReference type="SAM" id="MobiDB-lite"/>
    </source>
</evidence>
<dbReference type="OrthoDB" id="6617753at2759"/>
<dbReference type="InterPro" id="IPR006578">
    <property type="entry name" value="MADF-dom"/>
</dbReference>
<organism evidence="3 4">
    <name type="scientific">Ceutorhynchus assimilis</name>
    <name type="common">cabbage seed weevil</name>
    <dbReference type="NCBI Taxonomy" id="467358"/>
    <lineage>
        <taxon>Eukaryota</taxon>
        <taxon>Metazoa</taxon>
        <taxon>Ecdysozoa</taxon>
        <taxon>Arthropoda</taxon>
        <taxon>Hexapoda</taxon>
        <taxon>Insecta</taxon>
        <taxon>Pterygota</taxon>
        <taxon>Neoptera</taxon>
        <taxon>Endopterygota</taxon>
        <taxon>Coleoptera</taxon>
        <taxon>Polyphaga</taxon>
        <taxon>Cucujiformia</taxon>
        <taxon>Curculionidae</taxon>
        <taxon>Ceutorhynchinae</taxon>
        <taxon>Ceutorhynchus</taxon>
    </lineage>
</organism>
<gene>
    <name evidence="3" type="ORF">CEUTPL_LOCUS1948</name>
</gene>
<keyword evidence="4" id="KW-1185">Reference proteome</keyword>
<sequence length="177" mass="20181">MKSKEYHNRGKTRAAYKKLLEKLKELNPTANKDAVVKKNNNLRSNVRKEKKKYEDSIKPGASADEVHHPKLWYYHLFDFLGDQETPRKSISNLDQDEEYFSEPASIQETQHLNVAGDADFSAHEETSTSNNASLLTEDENVPCLSRKINTSGSRPGKQNRESLTNDVVYKNMSSVHV</sequence>
<evidence type="ECO:0000259" key="2">
    <source>
        <dbReference type="Pfam" id="PF10545"/>
    </source>
</evidence>
<feature type="domain" description="MADF" evidence="2">
    <location>
        <begin position="2"/>
        <end position="80"/>
    </location>
</feature>
<accession>A0A9N9MIX6</accession>
<dbReference type="PANTHER" id="PTHR21505:SF8">
    <property type="entry name" value="DPT-YFP REPRESSOR BY OVEREXPRESSION, ISOFORM D-RELATED"/>
    <property type="match status" value="1"/>
</dbReference>
<protein>
    <recommendedName>
        <fullName evidence="2">MADF domain-containing protein</fullName>
    </recommendedName>
</protein>